<evidence type="ECO:0000256" key="4">
    <source>
        <dbReference type="ARBA" id="ARBA00022859"/>
    </source>
</evidence>
<organism evidence="7 8">
    <name type="scientific">Cyprinus carpio</name>
    <name type="common">Common carp</name>
    <dbReference type="NCBI Taxonomy" id="7962"/>
    <lineage>
        <taxon>Eukaryota</taxon>
        <taxon>Metazoa</taxon>
        <taxon>Chordata</taxon>
        <taxon>Craniata</taxon>
        <taxon>Vertebrata</taxon>
        <taxon>Euteleostomi</taxon>
        <taxon>Actinopterygii</taxon>
        <taxon>Neopterygii</taxon>
        <taxon>Teleostei</taxon>
        <taxon>Ostariophysi</taxon>
        <taxon>Cypriniformes</taxon>
        <taxon>Cyprinidae</taxon>
        <taxon>Cyprininae</taxon>
        <taxon>Cyprinus</taxon>
    </lineage>
</organism>
<dbReference type="InterPro" id="IPR051249">
    <property type="entry name" value="NLRP_Inflammasome"/>
</dbReference>
<keyword evidence="2" id="KW-0963">Cytoplasm</keyword>
<keyword evidence="3" id="KW-0399">Innate immunity</keyword>
<feature type="domain" description="CARD" evidence="6">
    <location>
        <begin position="31"/>
        <end position="83"/>
    </location>
</feature>
<dbReference type="AlphaFoldDB" id="A0A8C1M7E0"/>
<dbReference type="PANTHER" id="PTHR46985">
    <property type="entry name" value="NACHT, LRR AND PYD DOMAINS-CONTAINING PROTEIN 1"/>
    <property type="match status" value="1"/>
</dbReference>
<sequence length="85" mass="9895">MLIGQQCYTLVQENIILVSLVKPIADDMKPLLGDEKYQIILKSGTPQDRMRKLLNFITTTKLKEKLYQSLLKHERFLVEDLESSE</sequence>
<dbReference type="Pfam" id="PF00619">
    <property type="entry name" value="CARD"/>
    <property type="match status" value="1"/>
</dbReference>
<dbReference type="GO" id="GO:0005829">
    <property type="term" value="C:cytosol"/>
    <property type="evidence" value="ECO:0007669"/>
    <property type="project" value="UniProtKB-SubCell"/>
</dbReference>
<keyword evidence="8" id="KW-1185">Reference proteome</keyword>
<dbReference type="InterPro" id="IPR001315">
    <property type="entry name" value="CARD"/>
</dbReference>
<reference evidence="7" key="1">
    <citation type="submission" date="2025-08" db="UniProtKB">
        <authorList>
            <consortium name="Ensembl"/>
        </authorList>
    </citation>
    <scope>IDENTIFICATION</scope>
</reference>
<reference evidence="7" key="2">
    <citation type="submission" date="2025-09" db="UniProtKB">
        <authorList>
            <consortium name="Ensembl"/>
        </authorList>
    </citation>
    <scope>IDENTIFICATION</scope>
</reference>
<dbReference type="InterPro" id="IPR011029">
    <property type="entry name" value="DEATH-like_dom_sf"/>
</dbReference>
<dbReference type="GO" id="GO:0006954">
    <property type="term" value="P:inflammatory response"/>
    <property type="evidence" value="ECO:0007669"/>
    <property type="project" value="UniProtKB-KW"/>
</dbReference>
<evidence type="ECO:0000259" key="6">
    <source>
        <dbReference type="Pfam" id="PF00619"/>
    </source>
</evidence>
<evidence type="ECO:0000313" key="8">
    <source>
        <dbReference type="Proteomes" id="UP000694427"/>
    </source>
</evidence>
<name>A0A8C1M7E0_CYPCA</name>
<keyword evidence="5" id="KW-0395">Inflammatory response</keyword>
<proteinExistence type="predicted"/>
<dbReference type="SUPFAM" id="SSF47986">
    <property type="entry name" value="DEATH domain"/>
    <property type="match status" value="1"/>
</dbReference>
<dbReference type="GO" id="GO:0045087">
    <property type="term" value="P:innate immune response"/>
    <property type="evidence" value="ECO:0007669"/>
    <property type="project" value="UniProtKB-KW"/>
</dbReference>
<protein>
    <recommendedName>
        <fullName evidence="6">CARD domain-containing protein</fullName>
    </recommendedName>
</protein>
<evidence type="ECO:0000313" key="7">
    <source>
        <dbReference type="Ensembl" id="ENSCCRP00010072059.1"/>
    </source>
</evidence>
<evidence type="ECO:0000256" key="1">
    <source>
        <dbReference type="ARBA" id="ARBA00004514"/>
    </source>
</evidence>
<dbReference type="Ensembl" id="ENSCCRT00010079642.1">
    <property type="protein sequence ID" value="ENSCCRP00010072059.1"/>
    <property type="gene ID" value="ENSCCRG00010031256.1"/>
</dbReference>
<dbReference type="Gene3D" id="1.10.533.10">
    <property type="entry name" value="Death Domain, Fas"/>
    <property type="match status" value="1"/>
</dbReference>
<accession>A0A8C1M7E0</accession>
<comment type="subcellular location">
    <subcellularLocation>
        <location evidence="1">Cytoplasm</location>
        <location evidence="1">Cytosol</location>
    </subcellularLocation>
</comment>
<evidence type="ECO:0000256" key="3">
    <source>
        <dbReference type="ARBA" id="ARBA00022588"/>
    </source>
</evidence>
<dbReference type="Proteomes" id="UP000694427">
    <property type="component" value="Unplaced"/>
</dbReference>
<evidence type="ECO:0000256" key="2">
    <source>
        <dbReference type="ARBA" id="ARBA00022490"/>
    </source>
</evidence>
<keyword evidence="4" id="KW-0391">Immunity</keyword>
<evidence type="ECO:0000256" key="5">
    <source>
        <dbReference type="ARBA" id="ARBA00023198"/>
    </source>
</evidence>
<dbReference type="PANTHER" id="PTHR46985:SF2">
    <property type="entry name" value="APOPTOSIS-ASSOCIATED SPECK-LIKE PROTEIN CONTAINING A CARD"/>
    <property type="match status" value="1"/>
</dbReference>
<dbReference type="GO" id="GO:0042981">
    <property type="term" value="P:regulation of apoptotic process"/>
    <property type="evidence" value="ECO:0007669"/>
    <property type="project" value="InterPro"/>
</dbReference>